<dbReference type="Proteomes" id="UP001501581">
    <property type="component" value="Unassembled WGS sequence"/>
</dbReference>
<sequence length="160" mass="17040">MRAWIGTVLRLVVGGVWIVAGAVKLPDPAESVRAVRAYDLLPESIVPTVGHLLPVVEIVVGVLLVLGVFVRLSAVVSALLFAAFIIGIASAWSRGLQIDCGCFGGGGFDPDATAKYPREIARDVALLLASAWLVWRPRTALALGEVLFVRPDEVEVKEIS</sequence>
<evidence type="ECO:0000256" key="2">
    <source>
        <dbReference type="ARBA" id="ARBA00022692"/>
    </source>
</evidence>
<dbReference type="RefSeq" id="WP_343995845.1">
    <property type="nucleotide sequence ID" value="NZ_BAAALG010000012.1"/>
</dbReference>
<feature type="transmembrane region" description="Helical" evidence="5">
    <location>
        <begin position="45"/>
        <end position="65"/>
    </location>
</feature>
<dbReference type="InterPro" id="IPR009908">
    <property type="entry name" value="Methylamine_util_MauE"/>
</dbReference>
<comment type="subcellular location">
    <subcellularLocation>
        <location evidence="1">Membrane</location>
        <topology evidence="1">Multi-pass membrane protein</topology>
    </subcellularLocation>
</comment>
<evidence type="ECO:0000313" key="8">
    <source>
        <dbReference type="Proteomes" id="UP001501581"/>
    </source>
</evidence>
<feature type="domain" description="Methylamine utilisation protein MauE" evidence="6">
    <location>
        <begin position="3"/>
        <end position="135"/>
    </location>
</feature>
<comment type="caution">
    <text evidence="7">The sequence shown here is derived from an EMBL/GenBank/DDBJ whole genome shotgun (WGS) entry which is preliminary data.</text>
</comment>
<evidence type="ECO:0000256" key="5">
    <source>
        <dbReference type="SAM" id="Phobius"/>
    </source>
</evidence>
<keyword evidence="8" id="KW-1185">Reference proteome</keyword>
<keyword evidence="2 5" id="KW-0812">Transmembrane</keyword>
<evidence type="ECO:0000256" key="1">
    <source>
        <dbReference type="ARBA" id="ARBA00004141"/>
    </source>
</evidence>
<organism evidence="7 8">
    <name type="scientific">Nocardioides dubius</name>
    <dbReference type="NCBI Taxonomy" id="317019"/>
    <lineage>
        <taxon>Bacteria</taxon>
        <taxon>Bacillati</taxon>
        <taxon>Actinomycetota</taxon>
        <taxon>Actinomycetes</taxon>
        <taxon>Propionibacteriales</taxon>
        <taxon>Nocardioidaceae</taxon>
        <taxon>Nocardioides</taxon>
    </lineage>
</organism>
<reference evidence="7 8" key="1">
    <citation type="journal article" date="2019" name="Int. J. Syst. Evol. Microbiol.">
        <title>The Global Catalogue of Microorganisms (GCM) 10K type strain sequencing project: providing services to taxonomists for standard genome sequencing and annotation.</title>
        <authorList>
            <consortium name="The Broad Institute Genomics Platform"/>
            <consortium name="The Broad Institute Genome Sequencing Center for Infectious Disease"/>
            <person name="Wu L."/>
            <person name="Ma J."/>
        </authorList>
    </citation>
    <scope>NUCLEOTIDE SEQUENCE [LARGE SCALE GENOMIC DNA]</scope>
    <source>
        <strain evidence="7 8">JCM 13008</strain>
    </source>
</reference>
<evidence type="ECO:0000256" key="4">
    <source>
        <dbReference type="ARBA" id="ARBA00023136"/>
    </source>
</evidence>
<feature type="transmembrane region" description="Helical" evidence="5">
    <location>
        <begin position="72"/>
        <end position="92"/>
    </location>
</feature>
<evidence type="ECO:0000259" key="6">
    <source>
        <dbReference type="Pfam" id="PF07291"/>
    </source>
</evidence>
<gene>
    <name evidence="7" type="ORF">GCM10009668_32060</name>
</gene>
<accession>A0ABN1TYQ4</accession>
<dbReference type="Pfam" id="PF07291">
    <property type="entry name" value="MauE"/>
    <property type="match status" value="1"/>
</dbReference>
<name>A0ABN1TYQ4_9ACTN</name>
<keyword evidence="4 5" id="KW-0472">Membrane</keyword>
<proteinExistence type="predicted"/>
<protein>
    <submittedName>
        <fullName evidence="7">DoxX family membrane protein</fullName>
    </submittedName>
</protein>
<dbReference type="EMBL" id="BAAALG010000012">
    <property type="protein sequence ID" value="GAA1109313.1"/>
    <property type="molecule type" value="Genomic_DNA"/>
</dbReference>
<evidence type="ECO:0000313" key="7">
    <source>
        <dbReference type="EMBL" id="GAA1109313.1"/>
    </source>
</evidence>
<keyword evidence="3 5" id="KW-1133">Transmembrane helix</keyword>
<evidence type="ECO:0000256" key="3">
    <source>
        <dbReference type="ARBA" id="ARBA00022989"/>
    </source>
</evidence>